<evidence type="ECO:0000256" key="2">
    <source>
        <dbReference type="SAM" id="Phobius"/>
    </source>
</evidence>
<proteinExistence type="predicted"/>
<accession>A0A176QBE1</accession>
<feature type="region of interest" description="Disordered" evidence="1">
    <location>
        <begin position="1"/>
        <end position="25"/>
    </location>
</feature>
<comment type="caution">
    <text evidence="3">The sequence shown here is derived from an EMBL/GenBank/DDBJ whole genome shotgun (WGS) entry which is preliminary data.</text>
</comment>
<feature type="transmembrane region" description="Helical" evidence="2">
    <location>
        <begin position="142"/>
        <end position="166"/>
    </location>
</feature>
<dbReference type="STRING" id="262209.AWH69_11265"/>
<reference evidence="3 4" key="1">
    <citation type="submission" date="2016-01" db="EMBL/GenBank/DDBJ databases">
        <title>Janibacter melonis strain CD11_4 genome sequencing and assembly.</title>
        <authorList>
            <person name="Nair G.R."/>
            <person name="Kaur G."/>
            <person name="Chander A.M."/>
            <person name="Mayilraj S."/>
        </authorList>
    </citation>
    <scope>NUCLEOTIDE SEQUENCE [LARGE SCALE GENOMIC DNA]</scope>
    <source>
        <strain evidence="3 4">CD11-4</strain>
    </source>
</reference>
<dbReference type="Pfam" id="PF09656">
    <property type="entry name" value="PGPGW"/>
    <property type="match status" value="1"/>
</dbReference>
<dbReference type="AlphaFoldDB" id="A0A176QBE1"/>
<evidence type="ECO:0000256" key="1">
    <source>
        <dbReference type="SAM" id="MobiDB-lite"/>
    </source>
</evidence>
<feature type="transmembrane region" description="Helical" evidence="2">
    <location>
        <begin position="73"/>
        <end position="97"/>
    </location>
</feature>
<name>A0A176QBE1_9MICO</name>
<keyword evidence="2" id="KW-0472">Membrane</keyword>
<feature type="transmembrane region" description="Helical" evidence="2">
    <location>
        <begin position="103"/>
        <end position="121"/>
    </location>
</feature>
<protein>
    <recommendedName>
        <fullName evidence="5">TIGR02611 family protein</fullName>
    </recommendedName>
</protein>
<dbReference type="InterPro" id="IPR019099">
    <property type="entry name" value="Uncharacterised_PGPGW_TM"/>
</dbReference>
<keyword evidence="4" id="KW-1185">Reference proteome</keyword>
<sequence length="191" mass="21835">MTSMEATRGEQQEEERRGLGLDAQGHRRPYRAIRRDQHELVREELLERFGENQTIDPEEDTIRWRRAVRLNPVLGPVYRIGVFVAGLALIIVGIPMVPLVGPGWVVIFVGLFLWSTEYMWARRVTQFVKAEVKSFEQWARHLPLAAKIPLVMVSVAIGWLCFYLALLVTGLPGWTPDVVEEYLRMLPGLAA</sequence>
<keyword evidence="2" id="KW-1133">Transmembrane helix</keyword>
<feature type="compositionally biased region" description="Basic and acidic residues" evidence="1">
    <location>
        <begin position="7"/>
        <end position="19"/>
    </location>
</feature>
<evidence type="ECO:0000313" key="4">
    <source>
        <dbReference type="Proteomes" id="UP000076976"/>
    </source>
</evidence>
<dbReference type="EMBL" id="LQZG01000003">
    <property type="protein sequence ID" value="OAB86964.1"/>
    <property type="molecule type" value="Genomic_DNA"/>
</dbReference>
<evidence type="ECO:0008006" key="5">
    <source>
        <dbReference type="Google" id="ProtNLM"/>
    </source>
</evidence>
<gene>
    <name evidence="3" type="ORF">AWH69_11265</name>
</gene>
<dbReference type="Proteomes" id="UP000076976">
    <property type="component" value="Unassembled WGS sequence"/>
</dbReference>
<keyword evidence="2" id="KW-0812">Transmembrane</keyword>
<organism evidence="3 4">
    <name type="scientific">Janibacter melonis</name>
    <dbReference type="NCBI Taxonomy" id="262209"/>
    <lineage>
        <taxon>Bacteria</taxon>
        <taxon>Bacillati</taxon>
        <taxon>Actinomycetota</taxon>
        <taxon>Actinomycetes</taxon>
        <taxon>Micrococcales</taxon>
        <taxon>Intrasporangiaceae</taxon>
        <taxon>Janibacter</taxon>
    </lineage>
</organism>
<evidence type="ECO:0000313" key="3">
    <source>
        <dbReference type="EMBL" id="OAB86964.1"/>
    </source>
</evidence>